<keyword evidence="2" id="KW-0863">Zinc-finger</keyword>
<feature type="compositionally biased region" description="Polar residues" evidence="4">
    <location>
        <begin position="63"/>
        <end position="75"/>
    </location>
</feature>
<evidence type="ECO:0000256" key="2">
    <source>
        <dbReference type="ARBA" id="ARBA00022771"/>
    </source>
</evidence>
<feature type="domain" description="RecR protein" evidence="6">
    <location>
        <begin position="120"/>
        <end position="143"/>
    </location>
</feature>
<keyword evidence="5" id="KW-0812">Transmembrane</keyword>
<evidence type="ECO:0000256" key="5">
    <source>
        <dbReference type="SAM" id="Phobius"/>
    </source>
</evidence>
<dbReference type="AlphaFoldDB" id="A0A6B0VS35"/>
<accession>A0A6B0VS35</accession>
<name>A0A6B0VS35_9EURY</name>
<keyword evidence="5" id="KW-1133">Transmembrane helix</keyword>
<dbReference type="InterPro" id="IPR035896">
    <property type="entry name" value="AN1-like_Znf"/>
</dbReference>
<dbReference type="GO" id="GO:0006310">
    <property type="term" value="P:DNA recombination"/>
    <property type="evidence" value="ECO:0007669"/>
    <property type="project" value="InterPro"/>
</dbReference>
<evidence type="ECO:0000256" key="1">
    <source>
        <dbReference type="ARBA" id="ARBA00022723"/>
    </source>
</evidence>
<keyword evidence="1" id="KW-0479">Metal-binding</keyword>
<feature type="region of interest" description="Disordered" evidence="4">
    <location>
        <begin position="177"/>
        <end position="204"/>
    </location>
</feature>
<dbReference type="InterPro" id="IPR000058">
    <property type="entry name" value="Znf_AN1"/>
</dbReference>
<dbReference type="GO" id="GO:0008270">
    <property type="term" value="F:zinc ion binding"/>
    <property type="evidence" value="ECO:0007669"/>
    <property type="project" value="UniProtKB-KW"/>
</dbReference>
<protein>
    <recommendedName>
        <fullName evidence="6">RecR protein domain-containing protein</fullName>
    </recommendedName>
</protein>
<evidence type="ECO:0000256" key="3">
    <source>
        <dbReference type="ARBA" id="ARBA00022833"/>
    </source>
</evidence>
<keyword evidence="8" id="KW-1185">Reference proteome</keyword>
<evidence type="ECO:0000313" key="8">
    <source>
        <dbReference type="Proteomes" id="UP000434101"/>
    </source>
</evidence>
<sequence>MSECSIDGCGHEGAASTWFRCSYCGRQHCSGHRLPERHDCTALAHAQTLGPELREYVEDSGVLGNTESSPNTSENEPVKQVQPEENDFGEPSSDTTDRVTTSTTESVAGSTRQSLRKQTCEDCGSEIATDRDQCPICEQLEDDGIEKTTCEDCSSMILADKTRCVHCRRQHQLIDSRSPDVSPTGELVYDGDNEDGTERDSDGSKSVWSLMPNVDLRLWYVRIRPLLRVLIVFLLFAIAIMMFL</sequence>
<reference evidence="7 8" key="1">
    <citation type="submission" date="2020-01" db="EMBL/GenBank/DDBJ databases">
        <title>Natronorubrum sp. JWXQ-INN 674 isolated from Inner Mongolia Autonomous Region of China.</title>
        <authorList>
            <person name="Xue Q."/>
        </authorList>
    </citation>
    <scope>NUCLEOTIDE SEQUENCE [LARGE SCALE GENOMIC DNA]</scope>
    <source>
        <strain evidence="7 8">JWXQ-INN-674</strain>
    </source>
</reference>
<evidence type="ECO:0000256" key="4">
    <source>
        <dbReference type="SAM" id="MobiDB-lite"/>
    </source>
</evidence>
<dbReference type="OrthoDB" id="26567at2157"/>
<feature type="region of interest" description="Disordered" evidence="4">
    <location>
        <begin position="62"/>
        <end position="113"/>
    </location>
</feature>
<gene>
    <name evidence="7" type="ORF">GS429_14840</name>
</gene>
<dbReference type="InterPro" id="IPR015967">
    <property type="entry name" value="Rcmb_RecR_Znf"/>
</dbReference>
<evidence type="ECO:0000313" key="7">
    <source>
        <dbReference type="EMBL" id="MXV63319.1"/>
    </source>
</evidence>
<dbReference type="EMBL" id="WUYX01000045">
    <property type="protein sequence ID" value="MXV63319.1"/>
    <property type="molecule type" value="Genomic_DNA"/>
</dbReference>
<organism evidence="7 8">
    <name type="scientific">Natronorubrum halalkaliphilum</name>
    <dbReference type="NCBI Taxonomy" id="2691917"/>
    <lineage>
        <taxon>Archaea</taxon>
        <taxon>Methanobacteriati</taxon>
        <taxon>Methanobacteriota</taxon>
        <taxon>Stenosarchaea group</taxon>
        <taxon>Halobacteria</taxon>
        <taxon>Halobacteriales</taxon>
        <taxon>Natrialbaceae</taxon>
        <taxon>Natronorubrum</taxon>
    </lineage>
</organism>
<feature type="transmembrane region" description="Helical" evidence="5">
    <location>
        <begin position="226"/>
        <end position="243"/>
    </location>
</feature>
<dbReference type="SUPFAM" id="SSF118310">
    <property type="entry name" value="AN1-like Zinc finger"/>
    <property type="match status" value="1"/>
</dbReference>
<keyword evidence="5" id="KW-0472">Membrane</keyword>
<dbReference type="PROSITE" id="PS01300">
    <property type="entry name" value="RECR"/>
    <property type="match status" value="1"/>
</dbReference>
<feature type="compositionally biased region" description="Low complexity" evidence="4">
    <location>
        <begin position="92"/>
        <end position="107"/>
    </location>
</feature>
<dbReference type="SMART" id="SM00154">
    <property type="entry name" value="ZnF_AN1"/>
    <property type="match status" value="1"/>
</dbReference>
<dbReference type="Gene3D" id="4.10.1110.10">
    <property type="entry name" value="AN1-like Zinc finger"/>
    <property type="match status" value="1"/>
</dbReference>
<comment type="caution">
    <text evidence="7">The sequence shown here is derived from an EMBL/GenBank/DDBJ whole genome shotgun (WGS) entry which is preliminary data.</text>
</comment>
<dbReference type="Pfam" id="PF01428">
    <property type="entry name" value="zf-AN1"/>
    <property type="match status" value="1"/>
</dbReference>
<proteinExistence type="predicted"/>
<dbReference type="Proteomes" id="UP000434101">
    <property type="component" value="Unassembled WGS sequence"/>
</dbReference>
<dbReference type="RefSeq" id="WP_160066139.1">
    <property type="nucleotide sequence ID" value="NZ_WUYX01000045.1"/>
</dbReference>
<keyword evidence="3" id="KW-0862">Zinc</keyword>
<dbReference type="GO" id="GO:0006281">
    <property type="term" value="P:DNA repair"/>
    <property type="evidence" value="ECO:0007669"/>
    <property type="project" value="InterPro"/>
</dbReference>
<evidence type="ECO:0000259" key="6">
    <source>
        <dbReference type="PROSITE" id="PS01300"/>
    </source>
</evidence>